<comment type="caution">
    <text evidence="2">The sequence shown here is derived from an EMBL/GenBank/DDBJ whole genome shotgun (WGS) entry which is preliminary data.</text>
</comment>
<dbReference type="InterPro" id="IPR004942">
    <property type="entry name" value="Roadblock/LAMTOR2_dom"/>
</dbReference>
<evidence type="ECO:0000313" key="2">
    <source>
        <dbReference type="EMBL" id="TYB32144.1"/>
    </source>
</evidence>
<protein>
    <submittedName>
        <fullName evidence="2">Roadblock/LC7 domain-containing protein</fullName>
    </submittedName>
</protein>
<sequence>MNKGGMVIPEEGFSEINEVLDNLLERSSSECAFLVDKSGQLISMRGDMDKVDSAAFASLSAGNFAATSELAKLIGEEEFSVLFHEGDTESIHISIVARNIIMVIVFRTDETSLGLVRLEMKKTIKELIKLFKDLNEKSKKEKGKKQFNDSFTKSLDDEIDNLFKDKG</sequence>
<reference evidence="2" key="1">
    <citation type="submission" date="2019-08" db="EMBL/GenBank/DDBJ databases">
        <title>Genomic characterization of a novel candidate phylum (ARYD3) from a high temperature, high salinity tertiary oil reservoir in north central Oklahoma, USA.</title>
        <authorList>
            <person name="Youssef N.H."/>
            <person name="Yadav A."/>
            <person name="Elshahed M.S."/>
        </authorList>
    </citation>
    <scope>NUCLEOTIDE SEQUENCE [LARGE SCALE GENOMIC DNA]</scope>
    <source>
        <strain evidence="2">ARYD3</strain>
    </source>
</reference>
<dbReference type="Gene3D" id="3.30.450.30">
    <property type="entry name" value="Dynein light chain 2a, cytoplasmic"/>
    <property type="match status" value="1"/>
</dbReference>
<dbReference type="InterPro" id="IPR037587">
    <property type="entry name" value="LAMTOR2-like"/>
</dbReference>
<proteinExistence type="predicted"/>
<name>A0A5D0MEM9_9BACT</name>
<dbReference type="Proteomes" id="UP000324143">
    <property type="component" value="Unassembled WGS sequence"/>
</dbReference>
<keyword evidence="3" id="KW-1185">Reference proteome</keyword>
<dbReference type="EMBL" id="VSIX01000004">
    <property type="protein sequence ID" value="TYB32144.1"/>
    <property type="molecule type" value="Genomic_DNA"/>
</dbReference>
<dbReference type="SMART" id="SM00960">
    <property type="entry name" value="Robl_LC7"/>
    <property type="match status" value="1"/>
</dbReference>
<dbReference type="GO" id="GO:0060090">
    <property type="term" value="F:molecular adaptor activity"/>
    <property type="evidence" value="ECO:0007669"/>
    <property type="project" value="InterPro"/>
</dbReference>
<organism evidence="2 3">
    <name type="scientific">Candidatus Mcinerneyibacterium aminivorans</name>
    <dbReference type="NCBI Taxonomy" id="2703815"/>
    <lineage>
        <taxon>Bacteria</taxon>
        <taxon>Candidatus Macinerneyibacteriota</taxon>
        <taxon>Candidatus Mcinerneyibacteria</taxon>
        <taxon>Candidatus Mcinerneyibacteriales</taxon>
        <taxon>Candidatus Mcinerneyibacteriaceae</taxon>
        <taxon>Candidatus Mcinerneyibacterium</taxon>
    </lineage>
</organism>
<dbReference type="AlphaFoldDB" id="A0A5D0MEM9"/>
<dbReference type="SUPFAM" id="SSF103196">
    <property type="entry name" value="Roadblock/LC7 domain"/>
    <property type="match status" value="1"/>
</dbReference>
<accession>A0A5D0MEM9</accession>
<dbReference type="PANTHER" id="PTHR13323">
    <property type="entry name" value="LATE ENDOSOMAL/LYSOSOMAL MP1 INTERACTING PROTEIN"/>
    <property type="match status" value="1"/>
</dbReference>
<feature type="domain" description="Roadblock/LAMTOR2" evidence="1">
    <location>
        <begin position="16"/>
        <end position="106"/>
    </location>
</feature>
<dbReference type="GO" id="GO:0005085">
    <property type="term" value="F:guanyl-nucleotide exchange factor activity"/>
    <property type="evidence" value="ECO:0007669"/>
    <property type="project" value="InterPro"/>
</dbReference>
<gene>
    <name evidence="2" type="ORF">FXF47_00750</name>
</gene>
<evidence type="ECO:0000259" key="1">
    <source>
        <dbReference type="SMART" id="SM00960"/>
    </source>
</evidence>
<dbReference type="Pfam" id="PF03259">
    <property type="entry name" value="Robl_LC7"/>
    <property type="match status" value="1"/>
</dbReference>
<evidence type="ECO:0000313" key="3">
    <source>
        <dbReference type="Proteomes" id="UP000324143"/>
    </source>
</evidence>
<dbReference type="GO" id="GO:0032008">
    <property type="term" value="P:positive regulation of TOR signaling"/>
    <property type="evidence" value="ECO:0007669"/>
    <property type="project" value="InterPro"/>
</dbReference>